<proteinExistence type="predicted"/>
<dbReference type="Pfam" id="PF07843">
    <property type="entry name" value="DUF1634"/>
    <property type="match status" value="1"/>
</dbReference>
<dbReference type="InterPro" id="IPR012861">
    <property type="entry name" value="DUF1634"/>
</dbReference>
<keyword evidence="1" id="KW-1133">Transmembrane helix</keyword>
<dbReference type="EMBL" id="LROS01000013">
    <property type="protein sequence ID" value="OBR94327.1"/>
    <property type="molecule type" value="Genomic_DNA"/>
</dbReference>
<keyword evidence="1" id="KW-0812">Transmembrane</keyword>
<sequence length="131" mass="14648">MQQQNNTIERNEKNEKSAEELELIISTFLRIGVILSSIVILTGLLMFLISGHSGYTGNYYPTKPIEILKGCTYFKPYAIILFGLLILMAIPVLRVAVSILVFFKEGDYLYVKITSLVLVILLCSILMGKVG</sequence>
<dbReference type="AlphaFoldDB" id="A0A1A6AWA3"/>
<gene>
    <name evidence="2" type="ORF">CLRAG_14940</name>
</gene>
<evidence type="ECO:0000313" key="2">
    <source>
        <dbReference type="EMBL" id="OBR94327.1"/>
    </source>
</evidence>
<evidence type="ECO:0000256" key="1">
    <source>
        <dbReference type="SAM" id="Phobius"/>
    </source>
</evidence>
<dbReference type="PATRIC" id="fig|1353534.3.peg.1515"/>
<feature type="transmembrane region" description="Helical" evidence="1">
    <location>
        <begin position="109"/>
        <end position="128"/>
    </location>
</feature>
<feature type="transmembrane region" description="Helical" evidence="1">
    <location>
        <begin position="21"/>
        <end position="49"/>
    </location>
</feature>
<dbReference type="RefSeq" id="WP_065077820.1">
    <property type="nucleotide sequence ID" value="NZ_LROS01000013.1"/>
</dbReference>
<dbReference type="Proteomes" id="UP000093954">
    <property type="component" value="Unassembled WGS sequence"/>
</dbReference>
<keyword evidence="3" id="KW-1185">Reference proteome</keyword>
<organism evidence="2 3">
    <name type="scientific">Clostridium ragsdalei P11</name>
    <dbReference type="NCBI Taxonomy" id="1353534"/>
    <lineage>
        <taxon>Bacteria</taxon>
        <taxon>Bacillati</taxon>
        <taxon>Bacillota</taxon>
        <taxon>Clostridia</taxon>
        <taxon>Eubacteriales</taxon>
        <taxon>Clostridiaceae</taxon>
        <taxon>Clostridium</taxon>
    </lineage>
</organism>
<name>A0A1A6AWA3_9CLOT</name>
<protein>
    <recommendedName>
        <fullName evidence="4">DUF1634 domain-containing protein</fullName>
    </recommendedName>
</protein>
<evidence type="ECO:0000313" key="3">
    <source>
        <dbReference type="Proteomes" id="UP000093954"/>
    </source>
</evidence>
<evidence type="ECO:0008006" key="4">
    <source>
        <dbReference type="Google" id="ProtNLM"/>
    </source>
</evidence>
<comment type="caution">
    <text evidence="2">The sequence shown here is derived from an EMBL/GenBank/DDBJ whole genome shotgun (WGS) entry which is preliminary data.</text>
</comment>
<accession>A0A1A6AWA3</accession>
<keyword evidence="1" id="KW-0472">Membrane</keyword>
<reference evidence="2 3" key="1">
    <citation type="journal article" date="2012" name="Front. Microbiol.">
        <title>Draft Genome Sequence of the Virulent Strain 01-B526 of the Fish Pathogen Aeromonas salmonicida.</title>
        <authorList>
            <person name="Charette S.J."/>
            <person name="Brochu F."/>
            <person name="Boyle B."/>
            <person name="Filion G."/>
            <person name="Tanaka K.H."/>
            <person name="Derome N."/>
        </authorList>
    </citation>
    <scope>NUCLEOTIDE SEQUENCE [LARGE SCALE GENOMIC DNA]</scope>
    <source>
        <strain evidence="2 3">P11</strain>
    </source>
</reference>
<feature type="transmembrane region" description="Helical" evidence="1">
    <location>
        <begin position="77"/>
        <end position="102"/>
    </location>
</feature>